<dbReference type="PANTHER" id="PTHR11267:SF116">
    <property type="entry name" value="T-BOX TRANSCRIPTION FACTOR TBX22"/>
    <property type="match status" value="1"/>
</dbReference>
<accession>A0A8D0G9D9</accession>
<feature type="compositionally biased region" description="Low complexity" evidence="7">
    <location>
        <begin position="290"/>
        <end position="307"/>
    </location>
</feature>
<keyword evidence="4" id="KW-0804">Transcription</keyword>
<dbReference type="GO" id="GO:0000981">
    <property type="term" value="F:DNA-binding transcription factor activity, RNA polymerase II-specific"/>
    <property type="evidence" value="ECO:0007669"/>
    <property type="project" value="TreeGrafter"/>
</dbReference>
<dbReference type="PROSITE" id="PS01283">
    <property type="entry name" value="TBOX_1"/>
    <property type="match status" value="1"/>
</dbReference>
<dbReference type="InterPro" id="IPR001699">
    <property type="entry name" value="TF_T-box"/>
</dbReference>
<evidence type="ECO:0000313" key="10">
    <source>
        <dbReference type="Proteomes" id="UP000694392"/>
    </source>
</evidence>
<dbReference type="GO" id="GO:0000122">
    <property type="term" value="P:negative regulation of transcription by RNA polymerase II"/>
    <property type="evidence" value="ECO:0007669"/>
    <property type="project" value="Ensembl"/>
</dbReference>
<feature type="region of interest" description="Disordered" evidence="7">
    <location>
        <begin position="284"/>
        <end position="307"/>
    </location>
</feature>
<evidence type="ECO:0000256" key="7">
    <source>
        <dbReference type="SAM" id="MobiDB-lite"/>
    </source>
</evidence>
<dbReference type="PROSITE" id="PS01264">
    <property type="entry name" value="TBOX_2"/>
    <property type="match status" value="1"/>
</dbReference>
<dbReference type="FunFam" id="2.60.40.820:FF:000001">
    <property type="entry name" value="T-box transcription factor TBX18"/>
    <property type="match status" value="1"/>
</dbReference>
<proteinExistence type="predicted"/>
<dbReference type="SUPFAM" id="SSF49417">
    <property type="entry name" value="p53-like transcription factors"/>
    <property type="match status" value="1"/>
</dbReference>
<dbReference type="PRINTS" id="PR00937">
    <property type="entry name" value="TBOX"/>
</dbReference>
<dbReference type="Pfam" id="PF00907">
    <property type="entry name" value="T-box"/>
    <property type="match status" value="1"/>
</dbReference>
<comment type="caution">
    <text evidence="6">Lacks conserved residue(s) required for the propagation of feature annotation.</text>
</comment>
<sequence length="488" mass="54456">MALSSRAHAFSVEALVGKSKQQDGPDRGEEAGSGCGGIRKSHEPGEYFPSFAENREAKDDIQVELQGSELWKRFHEIGTEMIITKAGRRMFPSVRVKVKGLDPVKQYYIAIDVVPVDSKRYRYVYHSSQWMVAGNTDHSCITPRLYIHPDSPCSGETWMRQIISFDRVKLTNNEMDDKGHIILQSMHKYKPRVHVIVQDSRFDLSQIQSLPAEGVKTFAFKETEFTTVTAYQNQQITKLKIDRNPFAKGFRDPGRNRGVLDGLLESYPWRPPFTLDFKTFGVETQGGSSGSSPVTSSGGTPSPLNSLLSPSCSPPTFHLSANNIGASCPESYLHNLNMPLCYKICPTGLMRQQSLLFPSHEKLGSTGPHVLPHFMVDVPMLSSLGITNLKSSKSEDLTGQCLQMPSSTSQMLYGLHASGNIFPSSPIAREALNCSLHPPYGFYGYNFSMPSRLMNSASHFKMNDSFPAPFRDGRYNHSNWHSTMNHCL</sequence>
<keyword evidence="10" id="KW-1185">Reference proteome</keyword>
<dbReference type="InterPro" id="IPR018186">
    <property type="entry name" value="TF_T-box_CS"/>
</dbReference>
<evidence type="ECO:0000313" key="9">
    <source>
        <dbReference type="Ensembl" id="ENSSPUP00000004690.1"/>
    </source>
</evidence>
<dbReference type="InterPro" id="IPR046360">
    <property type="entry name" value="T-box_DNA-bd"/>
</dbReference>
<comment type="subcellular location">
    <subcellularLocation>
        <location evidence="1 6">Nucleus</location>
    </subcellularLocation>
</comment>
<dbReference type="Ensembl" id="ENSSPUT00000004977.1">
    <property type="protein sequence ID" value="ENSSPUP00000004690.1"/>
    <property type="gene ID" value="ENSSPUG00000003611.1"/>
</dbReference>
<evidence type="ECO:0000256" key="1">
    <source>
        <dbReference type="ARBA" id="ARBA00004123"/>
    </source>
</evidence>
<reference evidence="9" key="2">
    <citation type="submission" date="2025-09" db="UniProtKB">
        <authorList>
            <consortium name="Ensembl"/>
        </authorList>
    </citation>
    <scope>IDENTIFICATION</scope>
</reference>
<organism evidence="9 10">
    <name type="scientific">Sphenodon punctatus</name>
    <name type="common">Tuatara</name>
    <name type="synonym">Hatteria punctata</name>
    <dbReference type="NCBI Taxonomy" id="8508"/>
    <lineage>
        <taxon>Eukaryota</taxon>
        <taxon>Metazoa</taxon>
        <taxon>Chordata</taxon>
        <taxon>Craniata</taxon>
        <taxon>Vertebrata</taxon>
        <taxon>Euteleostomi</taxon>
        <taxon>Lepidosauria</taxon>
        <taxon>Sphenodontia</taxon>
        <taxon>Sphenodontidae</taxon>
        <taxon>Sphenodon</taxon>
    </lineage>
</organism>
<dbReference type="SMART" id="SM00425">
    <property type="entry name" value="TBOX"/>
    <property type="match status" value="1"/>
</dbReference>
<dbReference type="PROSITE" id="PS50252">
    <property type="entry name" value="TBOX_3"/>
    <property type="match status" value="1"/>
</dbReference>
<evidence type="ECO:0000256" key="5">
    <source>
        <dbReference type="ARBA" id="ARBA00023242"/>
    </source>
</evidence>
<dbReference type="GO" id="GO:0001708">
    <property type="term" value="P:cell fate specification"/>
    <property type="evidence" value="ECO:0007669"/>
    <property type="project" value="TreeGrafter"/>
</dbReference>
<gene>
    <name evidence="9" type="primary">TBX22</name>
</gene>
<dbReference type="GO" id="GO:0000785">
    <property type="term" value="C:chromatin"/>
    <property type="evidence" value="ECO:0007669"/>
    <property type="project" value="TreeGrafter"/>
</dbReference>
<evidence type="ECO:0000256" key="2">
    <source>
        <dbReference type="ARBA" id="ARBA00023015"/>
    </source>
</evidence>
<evidence type="ECO:0000256" key="4">
    <source>
        <dbReference type="ARBA" id="ARBA00023163"/>
    </source>
</evidence>
<evidence type="ECO:0000259" key="8">
    <source>
        <dbReference type="PROSITE" id="PS50252"/>
    </source>
</evidence>
<dbReference type="Proteomes" id="UP000694392">
    <property type="component" value="Unplaced"/>
</dbReference>
<dbReference type="OMA" id="EGKCNHA"/>
<dbReference type="GeneTree" id="ENSGT00940000161206"/>
<dbReference type="InterPro" id="IPR008967">
    <property type="entry name" value="p53-like_TF_DNA-bd_sf"/>
</dbReference>
<evidence type="ECO:0000256" key="3">
    <source>
        <dbReference type="ARBA" id="ARBA00023125"/>
    </source>
</evidence>
<feature type="domain" description="T-box" evidence="8">
    <location>
        <begin position="65"/>
        <end position="252"/>
    </location>
</feature>
<dbReference type="GO" id="GO:0000978">
    <property type="term" value="F:RNA polymerase II cis-regulatory region sequence-specific DNA binding"/>
    <property type="evidence" value="ECO:0007669"/>
    <property type="project" value="InterPro"/>
</dbReference>
<name>A0A8D0G9D9_SPHPU</name>
<protein>
    <submittedName>
        <fullName evidence="9">T-box transcription factor 22</fullName>
    </submittedName>
</protein>
<dbReference type="GO" id="GO:0005634">
    <property type="term" value="C:nucleus"/>
    <property type="evidence" value="ECO:0007669"/>
    <property type="project" value="UniProtKB-SubCell"/>
</dbReference>
<evidence type="ECO:0000256" key="6">
    <source>
        <dbReference type="PROSITE-ProRule" id="PRU00201"/>
    </source>
</evidence>
<keyword evidence="3 6" id="KW-0238">DNA-binding</keyword>
<feature type="region of interest" description="Disordered" evidence="7">
    <location>
        <begin position="14"/>
        <end position="41"/>
    </location>
</feature>
<dbReference type="GO" id="GO:0045893">
    <property type="term" value="P:positive regulation of DNA-templated transcription"/>
    <property type="evidence" value="ECO:0007669"/>
    <property type="project" value="InterPro"/>
</dbReference>
<reference evidence="9" key="1">
    <citation type="submission" date="2025-08" db="UniProtKB">
        <authorList>
            <consortium name="Ensembl"/>
        </authorList>
    </citation>
    <scope>IDENTIFICATION</scope>
</reference>
<dbReference type="CDD" id="cd20200">
    <property type="entry name" value="T-box_TBX22-like"/>
    <property type="match status" value="1"/>
</dbReference>
<keyword evidence="2" id="KW-0805">Transcription regulation</keyword>
<feature type="compositionally biased region" description="Basic and acidic residues" evidence="7">
    <location>
        <begin position="20"/>
        <end position="30"/>
    </location>
</feature>
<dbReference type="PANTHER" id="PTHR11267">
    <property type="entry name" value="T-BOX PROTEIN-RELATED"/>
    <property type="match status" value="1"/>
</dbReference>
<keyword evidence="5 6" id="KW-0539">Nucleus</keyword>
<dbReference type="AlphaFoldDB" id="A0A8D0G9D9"/>
<dbReference type="Gene3D" id="2.60.40.820">
    <property type="entry name" value="Transcription factor, T-box"/>
    <property type="match status" value="1"/>
</dbReference>
<dbReference type="InterPro" id="IPR036960">
    <property type="entry name" value="T-box_sf"/>
</dbReference>